<sequence>MNSVSIEVPYSRLSPDKLIEPKGLEEAYAFLEYGPDFTLSAVKTANTLGIEVPVTRLRTTILARTTCETNSEVNFAVPSLGGGYQLQVEKAYKLQLSAD</sequence>
<reference evidence="3" key="1">
    <citation type="submission" date="2016-06" db="UniProtKB">
        <authorList>
            <consortium name="WormBaseParasite"/>
        </authorList>
    </citation>
    <scope>IDENTIFICATION</scope>
</reference>
<gene>
    <name evidence="1" type="ORF">ECPE_LOCUS1737</name>
</gene>
<dbReference type="EMBL" id="UZAN01014377">
    <property type="protein sequence ID" value="VDP45485.1"/>
    <property type="molecule type" value="Genomic_DNA"/>
</dbReference>
<protein>
    <submittedName>
        <fullName evidence="3">VWFD domain-containing protein</fullName>
    </submittedName>
</protein>
<evidence type="ECO:0000313" key="3">
    <source>
        <dbReference type="WBParaSite" id="ECPE_0000173701-mRNA-1"/>
    </source>
</evidence>
<accession>A0A183A452</accession>
<keyword evidence="2" id="KW-1185">Reference proteome</keyword>
<evidence type="ECO:0000313" key="1">
    <source>
        <dbReference type="EMBL" id="VDP45485.1"/>
    </source>
</evidence>
<name>A0A183A452_9TREM</name>
<evidence type="ECO:0000313" key="2">
    <source>
        <dbReference type="Proteomes" id="UP000272942"/>
    </source>
</evidence>
<dbReference type="Proteomes" id="UP000272942">
    <property type="component" value="Unassembled WGS sequence"/>
</dbReference>
<dbReference type="AlphaFoldDB" id="A0A183A452"/>
<reference evidence="1 2" key="2">
    <citation type="submission" date="2018-11" db="EMBL/GenBank/DDBJ databases">
        <authorList>
            <consortium name="Pathogen Informatics"/>
        </authorList>
    </citation>
    <scope>NUCLEOTIDE SEQUENCE [LARGE SCALE GENOMIC DNA]</scope>
    <source>
        <strain evidence="1 2">Egypt</strain>
    </source>
</reference>
<dbReference type="WBParaSite" id="ECPE_0000173701-mRNA-1">
    <property type="protein sequence ID" value="ECPE_0000173701-mRNA-1"/>
    <property type="gene ID" value="ECPE_0000173701"/>
</dbReference>
<proteinExistence type="predicted"/>
<organism evidence="3">
    <name type="scientific">Echinostoma caproni</name>
    <dbReference type="NCBI Taxonomy" id="27848"/>
    <lineage>
        <taxon>Eukaryota</taxon>
        <taxon>Metazoa</taxon>
        <taxon>Spiralia</taxon>
        <taxon>Lophotrochozoa</taxon>
        <taxon>Platyhelminthes</taxon>
        <taxon>Trematoda</taxon>
        <taxon>Digenea</taxon>
        <taxon>Plagiorchiida</taxon>
        <taxon>Echinostomata</taxon>
        <taxon>Echinostomatoidea</taxon>
        <taxon>Echinostomatidae</taxon>
        <taxon>Echinostoma</taxon>
    </lineage>
</organism>